<comment type="caution">
    <text evidence="8">The sequence shown here is derived from an EMBL/GenBank/DDBJ whole genome shotgun (WGS) entry which is preliminary data.</text>
</comment>
<evidence type="ECO:0000256" key="2">
    <source>
        <dbReference type="ARBA" id="ARBA00022692"/>
    </source>
</evidence>
<keyword evidence="3 6" id="KW-1133">Transmembrane helix</keyword>
<dbReference type="EMBL" id="CAXLJM020000022">
    <property type="protein sequence ID" value="CAL8087955.1"/>
    <property type="molecule type" value="Genomic_DNA"/>
</dbReference>
<dbReference type="Pfam" id="PF00892">
    <property type="entry name" value="EamA"/>
    <property type="match status" value="2"/>
</dbReference>
<gene>
    <name evidence="8" type="ORF">ODALV1_LOCUS6905</name>
</gene>
<feature type="transmembrane region" description="Helical" evidence="6">
    <location>
        <begin position="81"/>
        <end position="101"/>
    </location>
</feature>
<feature type="domain" description="EamA" evidence="7">
    <location>
        <begin position="82"/>
        <end position="228"/>
    </location>
</feature>
<feature type="domain" description="EamA" evidence="7">
    <location>
        <begin position="245"/>
        <end position="377"/>
    </location>
</feature>
<feature type="transmembrane region" description="Helical" evidence="6">
    <location>
        <begin position="336"/>
        <end position="354"/>
    </location>
</feature>
<comment type="subcellular location">
    <subcellularLocation>
        <location evidence="1">Membrane</location>
        <topology evidence="1">Multi-pass membrane protein</topology>
    </subcellularLocation>
</comment>
<feature type="transmembrane region" description="Helical" evidence="6">
    <location>
        <begin position="360"/>
        <end position="382"/>
    </location>
</feature>
<feature type="transmembrane region" description="Helical" evidence="6">
    <location>
        <begin position="276"/>
        <end position="299"/>
    </location>
</feature>
<dbReference type="SUPFAM" id="SSF103481">
    <property type="entry name" value="Multidrug resistance efflux transporter EmrE"/>
    <property type="match status" value="2"/>
</dbReference>
<keyword evidence="9" id="KW-1185">Reference proteome</keyword>
<feature type="transmembrane region" description="Helical" evidence="6">
    <location>
        <begin position="154"/>
        <end position="177"/>
    </location>
</feature>
<dbReference type="Proteomes" id="UP001642540">
    <property type="component" value="Unassembled WGS sequence"/>
</dbReference>
<evidence type="ECO:0000313" key="8">
    <source>
        <dbReference type="EMBL" id="CAL8087955.1"/>
    </source>
</evidence>
<evidence type="ECO:0000256" key="5">
    <source>
        <dbReference type="SAM" id="MobiDB-lite"/>
    </source>
</evidence>
<evidence type="ECO:0000256" key="6">
    <source>
        <dbReference type="SAM" id="Phobius"/>
    </source>
</evidence>
<evidence type="ECO:0000256" key="3">
    <source>
        <dbReference type="ARBA" id="ARBA00022989"/>
    </source>
</evidence>
<keyword evidence="2 6" id="KW-0812">Transmembrane</keyword>
<evidence type="ECO:0000256" key="4">
    <source>
        <dbReference type="ARBA" id="ARBA00023136"/>
    </source>
</evidence>
<evidence type="ECO:0000313" key="9">
    <source>
        <dbReference type="Proteomes" id="UP001642540"/>
    </source>
</evidence>
<feature type="region of interest" description="Disordered" evidence="5">
    <location>
        <begin position="51"/>
        <end position="71"/>
    </location>
</feature>
<feature type="transmembrane region" description="Helical" evidence="6">
    <location>
        <begin position="305"/>
        <end position="327"/>
    </location>
</feature>
<organism evidence="8 9">
    <name type="scientific">Orchesella dallaii</name>
    <dbReference type="NCBI Taxonomy" id="48710"/>
    <lineage>
        <taxon>Eukaryota</taxon>
        <taxon>Metazoa</taxon>
        <taxon>Ecdysozoa</taxon>
        <taxon>Arthropoda</taxon>
        <taxon>Hexapoda</taxon>
        <taxon>Collembola</taxon>
        <taxon>Entomobryomorpha</taxon>
        <taxon>Entomobryoidea</taxon>
        <taxon>Orchesellidae</taxon>
        <taxon>Orchesellinae</taxon>
        <taxon>Orchesella</taxon>
    </lineage>
</organism>
<reference evidence="8 9" key="1">
    <citation type="submission" date="2024-08" db="EMBL/GenBank/DDBJ databases">
        <authorList>
            <person name="Cucini C."/>
            <person name="Frati F."/>
        </authorList>
    </citation>
    <scope>NUCLEOTIDE SEQUENCE [LARGE SCALE GENOMIC DNA]</scope>
</reference>
<dbReference type="PANTHER" id="PTHR22911:SF6">
    <property type="entry name" value="SOLUTE CARRIER FAMILY 35 MEMBER G1"/>
    <property type="match status" value="1"/>
</dbReference>
<feature type="transmembrane region" description="Helical" evidence="6">
    <location>
        <begin position="183"/>
        <end position="205"/>
    </location>
</feature>
<accession>A0ABP1Q6T2</accession>
<proteinExistence type="predicted"/>
<dbReference type="InterPro" id="IPR000620">
    <property type="entry name" value="EamA_dom"/>
</dbReference>
<protein>
    <recommendedName>
        <fullName evidence="7">EamA domain-containing protein</fullName>
    </recommendedName>
</protein>
<keyword evidence="4 6" id="KW-0472">Membrane</keyword>
<feature type="transmembrane region" description="Helical" evidence="6">
    <location>
        <begin position="244"/>
        <end position="264"/>
    </location>
</feature>
<feature type="compositionally biased region" description="Low complexity" evidence="5">
    <location>
        <begin position="12"/>
        <end position="22"/>
    </location>
</feature>
<feature type="transmembrane region" description="Helical" evidence="6">
    <location>
        <begin position="212"/>
        <end position="232"/>
    </location>
</feature>
<evidence type="ECO:0000259" key="7">
    <source>
        <dbReference type="Pfam" id="PF00892"/>
    </source>
</evidence>
<evidence type="ECO:0000256" key="1">
    <source>
        <dbReference type="ARBA" id="ARBA00004141"/>
    </source>
</evidence>
<feature type="region of interest" description="Disordered" evidence="5">
    <location>
        <begin position="1"/>
        <end position="25"/>
    </location>
</feature>
<sequence length="400" mass="44123">MTILDTESGDFGSAESGEGVEVSSEHTPLLFPSLKPTLNYKDLQGHIHYGTGENSKTYGDEGGRKAGHKPMRGLRRNCKKYLGILLGISASFLLSLTTLIARVLIEYHPFNEALWRFLGILLPSVPILFWSSVSNKESESVFSTIHPLCNREKLKTMLVIFVRAFCGCTAVILQFYALNYIEIGDVTVISFTTPVFVSILAYFFLGEKLGVVPVLIALITLIGIGIITRPPILSGSQEFDPLNLIGVALALGCMGFATFTYVALRWLKPVHYALVTFFYGLISVIECGICAVAIGVFQFPQTLEHWLLAFGLGALAFAGQSLFTLALKFEDAGPIALIRTCEVIFTFLWQIMFLGQLPDAFSIIGALLILLCVLVTTFRKLVMELPDESPMKTRLQFLLK</sequence>
<name>A0ABP1Q6T2_9HEXA</name>
<dbReference type="PANTHER" id="PTHR22911">
    <property type="entry name" value="ACYL-MALONYL CONDENSING ENZYME-RELATED"/>
    <property type="match status" value="1"/>
</dbReference>
<feature type="transmembrane region" description="Helical" evidence="6">
    <location>
        <begin position="113"/>
        <end position="133"/>
    </location>
</feature>
<dbReference type="InterPro" id="IPR037185">
    <property type="entry name" value="EmrE-like"/>
</dbReference>